<evidence type="ECO:0000313" key="4">
    <source>
        <dbReference type="EMBL" id="MEP1062417.1"/>
    </source>
</evidence>
<evidence type="ECO:0000313" key="5">
    <source>
        <dbReference type="Proteomes" id="UP001476950"/>
    </source>
</evidence>
<name>A0ABV0KTF0_9CYAN</name>
<dbReference type="InterPro" id="IPR001320">
    <property type="entry name" value="Iontro_rcpt_C"/>
</dbReference>
<evidence type="ECO:0000256" key="1">
    <source>
        <dbReference type="ARBA" id="ARBA00022729"/>
    </source>
</evidence>
<dbReference type="RefSeq" id="WP_190451795.1">
    <property type="nucleotide sequence ID" value="NZ_JAMPLM010000065.1"/>
</dbReference>
<dbReference type="SMART" id="SM00079">
    <property type="entry name" value="PBPe"/>
    <property type="match status" value="1"/>
</dbReference>
<dbReference type="SUPFAM" id="SSF53850">
    <property type="entry name" value="Periplasmic binding protein-like II"/>
    <property type="match status" value="1"/>
</dbReference>
<feature type="domain" description="Ionotropic glutamate receptor C-terminal" evidence="3">
    <location>
        <begin position="49"/>
        <end position="275"/>
    </location>
</feature>
<keyword evidence="1" id="KW-0732">Signal</keyword>
<dbReference type="Pfam" id="PF00497">
    <property type="entry name" value="SBP_bac_3"/>
    <property type="match status" value="1"/>
</dbReference>
<dbReference type="Proteomes" id="UP001476950">
    <property type="component" value="Unassembled WGS sequence"/>
</dbReference>
<evidence type="ECO:0000259" key="2">
    <source>
        <dbReference type="SMART" id="SM00062"/>
    </source>
</evidence>
<dbReference type="InterPro" id="IPR001638">
    <property type="entry name" value="Solute-binding_3/MltF_N"/>
</dbReference>
<protein>
    <submittedName>
        <fullName evidence="4">Transporter substrate-binding domain-containing protein</fullName>
    </submittedName>
</protein>
<evidence type="ECO:0000259" key="3">
    <source>
        <dbReference type="SMART" id="SM00079"/>
    </source>
</evidence>
<dbReference type="Gene3D" id="3.40.190.10">
    <property type="entry name" value="Periplasmic binding protein-like II"/>
    <property type="match status" value="2"/>
</dbReference>
<proteinExistence type="predicted"/>
<dbReference type="PANTHER" id="PTHR35936">
    <property type="entry name" value="MEMBRANE-BOUND LYTIC MUREIN TRANSGLYCOSYLASE F"/>
    <property type="match status" value="1"/>
</dbReference>
<organism evidence="4 5">
    <name type="scientific">Stenomitos frigidus AS-A4</name>
    <dbReference type="NCBI Taxonomy" id="2933935"/>
    <lineage>
        <taxon>Bacteria</taxon>
        <taxon>Bacillati</taxon>
        <taxon>Cyanobacteriota</taxon>
        <taxon>Cyanophyceae</taxon>
        <taxon>Leptolyngbyales</taxon>
        <taxon>Leptolyngbyaceae</taxon>
        <taxon>Stenomitos</taxon>
    </lineage>
</organism>
<accession>A0ABV0KTF0</accession>
<dbReference type="SMART" id="SM00062">
    <property type="entry name" value="PBPb"/>
    <property type="match status" value="1"/>
</dbReference>
<keyword evidence="5" id="KW-1185">Reference proteome</keyword>
<reference evidence="4 5" key="1">
    <citation type="submission" date="2022-04" db="EMBL/GenBank/DDBJ databases">
        <title>Positive selection, recombination, and allopatry shape intraspecific diversity of widespread and dominant cyanobacteria.</title>
        <authorList>
            <person name="Wei J."/>
            <person name="Shu W."/>
            <person name="Hu C."/>
        </authorList>
    </citation>
    <scope>NUCLEOTIDE SEQUENCE [LARGE SCALE GENOMIC DNA]</scope>
    <source>
        <strain evidence="4 5">AS-A4</strain>
    </source>
</reference>
<feature type="domain" description="Solute-binding protein family 3/N-terminal" evidence="2">
    <location>
        <begin position="49"/>
        <end position="276"/>
    </location>
</feature>
<dbReference type="PANTHER" id="PTHR35936:SF19">
    <property type="entry name" value="AMINO-ACID-BINDING PROTEIN YXEM-RELATED"/>
    <property type="match status" value="1"/>
</dbReference>
<dbReference type="EMBL" id="JAMPLM010000065">
    <property type="protein sequence ID" value="MEP1062417.1"/>
    <property type="molecule type" value="Genomic_DNA"/>
</dbReference>
<comment type="caution">
    <text evidence="4">The sequence shown here is derived from an EMBL/GenBank/DDBJ whole genome shotgun (WGS) entry which is preliminary data.</text>
</comment>
<sequence>MTIRRRFFLQAGAGTLFASMMHGCVKAPQDRSVFNVDTTLLNQIKKRGYLLVATEDDYPPFEFLVNGKPIGFDHALLDRLKKVVPFEIRQEILPWQGILPGVAEGKYDVALTAAGITDERSKWLDFTMPIAESSIAYIKRKDDASIQSLRDLTGKTLGVQQGGVSLAAIPDLAATLKQHKGTLGQVRQYRGFAEAYQDLLNQRVDAVLHNIVSLSVLVNEKPAIFELGERVSRKAYAAWAVKKGNQGLLDLLNHFLNNLRETGELEPLQAKWLKITFENLPTQPLLPGDRSIQ</sequence>
<gene>
    <name evidence="4" type="ORF">NDI38_29015</name>
</gene>